<dbReference type="InterPro" id="IPR015943">
    <property type="entry name" value="WD40/YVTN_repeat-like_dom_sf"/>
</dbReference>
<dbReference type="AlphaFoldDB" id="A0A857KWI7"/>
<sequence length="386" mass="41044">MNSRRIRQVCYVGAPVVAGLVVAATLGSPASAAPASAKLAGGWTYSQTSINAGVTDGAELAIDQQRRKIFVTDSDDYNYKDPRTGQVLPYPHPLNPKVSVLSTDTRKVLRSISYNNLPANSVPVSKSVPVKMPMKQIPVGIALDTRSGRVLTTNAETNGATIVSMNARAATPGDMVKSKLDHPMGIAADASIGRAYIANVSLNEVAVIDTATRREITRIKDIYSPSFIAIDSSRHRVYIGNADIKTKGKINFLTVVDSRTNKIVKKIATAANSRPAVDAATGKVYAASFATGEVAVIDPDSLTIVSRIQTGSTPNKIVIDSKRRVAYTANLFKKSFTVIDLKNNSVVGTIPAGVGVHTLAVDDRTGTVFSTQFQSSKITVLSVKRG</sequence>
<organism evidence="1">
    <name type="scientific">Gordonia amarae</name>
    <dbReference type="NCBI Taxonomy" id="36821"/>
    <lineage>
        <taxon>Bacteria</taxon>
        <taxon>Bacillati</taxon>
        <taxon>Actinomycetota</taxon>
        <taxon>Actinomycetes</taxon>
        <taxon>Mycobacteriales</taxon>
        <taxon>Gordoniaceae</taxon>
        <taxon>Gordonia</taxon>
    </lineage>
</organism>
<protein>
    <submittedName>
        <fullName evidence="1">YncE family protein</fullName>
    </submittedName>
</protein>
<gene>
    <name evidence="1" type="ORF">GII30_07560</name>
</gene>
<dbReference type="PANTHER" id="PTHR47197:SF3">
    <property type="entry name" value="DIHYDRO-HEME D1 DEHYDROGENASE"/>
    <property type="match status" value="1"/>
</dbReference>
<dbReference type="EMBL" id="CP045810">
    <property type="protein sequence ID" value="QHN39051.1"/>
    <property type="molecule type" value="Genomic_DNA"/>
</dbReference>
<dbReference type="InterPro" id="IPR011048">
    <property type="entry name" value="Haem_d1_sf"/>
</dbReference>
<dbReference type="SUPFAM" id="SSF101898">
    <property type="entry name" value="NHL repeat"/>
    <property type="match status" value="1"/>
</dbReference>
<dbReference type="SUPFAM" id="SSF51004">
    <property type="entry name" value="C-terminal (heme d1) domain of cytochrome cd1-nitrite reductase"/>
    <property type="match status" value="1"/>
</dbReference>
<accession>A0A857KWI7</accession>
<proteinExistence type="predicted"/>
<dbReference type="PANTHER" id="PTHR47197">
    <property type="entry name" value="PROTEIN NIRF"/>
    <property type="match status" value="1"/>
</dbReference>
<dbReference type="InterPro" id="IPR051200">
    <property type="entry name" value="Host-pathogen_enzymatic-act"/>
</dbReference>
<evidence type="ECO:0000313" key="1">
    <source>
        <dbReference type="EMBL" id="QHN39051.1"/>
    </source>
</evidence>
<name>A0A857KWI7_9ACTN</name>
<reference evidence="1" key="1">
    <citation type="journal article" date="2021" name="Nat. Microbiol.">
        <title>Cocultivation of an ultrasmall environmental parasitic bacterium with lytic ability against bacteria associated with wastewater foams.</title>
        <authorList>
            <person name="Batinovic S."/>
            <person name="Rose J.J.A."/>
            <person name="Ratcliffe J."/>
            <person name="Seviour R.J."/>
            <person name="Petrovski S."/>
        </authorList>
    </citation>
    <scope>NUCLEOTIDE SEQUENCE</scope>
    <source>
        <strain evidence="1">CON44</strain>
    </source>
</reference>
<dbReference type="Gene3D" id="2.130.10.10">
    <property type="entry name" value="YVTN repeat-like/Quinoprotein amine dehydrogenase"/>
    <property type="match status" value="1"/>
</dbReference>